<evidence type="ECO:0000256" key="2">
    <source>
        <dbReference type="ARBA" id="ARBA00022741"/>
    </source>
</evidence>
<dbReference type="Gene3D" id="3.40.50.300">
    <property type="entry name" value="P-loop containing nucleotide triphosphate hydrolases"/>
    <property type="match status" value="1"/>
</dbReference>
<dbReference type="PROSITE" id="PS00211">
    <property type="entry name" value="ABC_TRANSPORTER_1"/>
    <property type="match status" value="1"/>
</dbReference>
<dbReference type="AlphaFoldDB" id="A0A7C1JYH6"/>
<dbReference type="GO" id="GO:0022857">
    <property type="term" value="F:transmembrane transporter activity"/>
    <property type="evidence" value="ECO:0007669"/>
    <property type="project" value="TreeGrafter"/>
</dbReference>
<organism evidence="5">
    <name type="scientific">Caldilinea aerophila</name>
    <dbReference type="NCBI Taxonomy" id="133453"/>
    <lineage>
        <taxon>Bacteria</taxon>
        <taxon>Bacillati</taxon>
        <taxon>Chloroflexota</taxon>
        <taxon>Caldilineae</taxon>
        <taxon>Caldilineales</taxon>
        <taxon>Caldilineaceae</taxon>
        <taxon>Caldilinea</taxon>
    </lineage>
</organism>
<sequence>MCDGLVKIYKIAGLEQVALRELNLRVEKGELIAIVGASGSGKTTLMNILGGLDRPSAGRVLVDGQDLLRMSDAQLNRYRRERVGFVWQQSTRNLIPYLNAIENVMLPMTVAGRVRGSRQRAAELLERVGLGARMHHRLSELSGGEQQRVAIAVGLANHPPLLLADEPTGEVDTATAALIYDTFRLLREEMGVTVVIVSHDPGVARQVDRVVAIRDGMLASETVRQSRSQAPDWLVDNGQPIEDGHAHELYEELVVLDKNGRLHIPLEYLEQHNIGRRARLELTPEGILIRRVEEAELMEAPSAHPEEALPEKSRGWLNLFGRRGKKA</sequence>
<dbReference type="Pfam" id="PF00005">
    <property type="entry name" value="ABC_tran"/>
    <property type="match status" value="1"/>
</dbReference>
<dbReference type="InterPro" id="IPR003593">
    <property type="entry name" value="AAA+_ATPase"/>
</dbReference>
<dbReference type="InterPro" id="IPR003439">
    <property type="entry name" value="ABC_transporter-like_ATP-bd"/>
</dbReference>
<reference evidence="5" key="1">
    <citation type="journal article" date="2020" name="mSystems">
        <title>Genome- and Community-Level Interaction Insights into Carbon Utilization and Element Cycling Functions of Hydrothermarchaeota in Hydrothermal Sediment.</title>
        <authorList>
            <person name="Zhou Z."/>
            <person name="Liu Y."/>
            <person name="Xu W."/>
            <person name="Pan J."/>
            <person name="Luo Z.H."/>
            <person name="Li M."/>
        </authorList>
    </citation>
    <scope>NUCLEOTIDE SEQUENCE [LARGE SCALE GENOMIC DNA]</scope>
    <source>
        <strain evidence="5">SpSt-289</strain>
    </source>
</reference>
<dbReference type="InterPro" id="IPR017871">
    <property type="entry name" value="ABC_transporter-like_CS"/>
</dbReference>
<dbReference type="PROSITE" id="PS50893">
    <property type="entry name" value="ABC_TRANSPORTER_2"/>
    <property type="match status" value="1"/>
</dbReference>
<dbReference type="EMBL" id="DSMG01000108">
    <property type="protein sequence ID" value="HDX31990.1"/>
    <property type="molecule type" value="Genomic_DNA"/>
</dbReference>
<dbReference type="InterPro" id="IPR015854">
    <property type="entry name" value="ABC_transpr_LolD-like"/>
</dbReference>
<evidence type="ECO:0000256" key="1">
    <source>
        <dbReference type="ARBA" id="ARBA00022448"/>
    </source>
</evidence>
<keyword evidence="1" id="KW-0813">Transport</keyword>
<dbReference type="GO" id="GO:0005524">
    <property type="term" value="F:ATP binding"/>
    <property type="evidence" value="ECO:0007669"/>
    <property type="project" value="UniProtKB-KW"/>
</dbReference>
<keyword evidence="3 5" id="KW-0067">ATP-binding</keyword>
<dbReference type="GO" id="GO:0005886">
    <property type="term" value="C:plasma membrane"/>
    <property type="evidence" value="ECO:0007669"/>
    <property type="project" value="TreeGrafter"/>
</dbReference>
<proteinExistence type="predicted"/>
<dbReference type="PANTHER" id="PTHR24220:SF685">
    <property type="entry name" value="ABC TRANSPORTER RELATED"/>
    <property type="match status" value="1"/>
</dbReference>
<gene>
    <name evidence="5" type="ORF">ENQ20_10950</name>
</gene>
<dbReference type="PANTHER" id="PTHR24220">
    <property type="entry name" value="IMPORT ATP-BINDING PROTEIN"/>
    <property type="match status" value="1"/>
</dbReference>
<evidence type="ECO:0000313" key="5">
    <source>
        <dbReference type="EMBL" id="HDX31990.1"/>
    </source>
</evidence>
<keyword evidence="2" id="KW-0547">Nucleotide-binding</keyword>
<evidence type="ECO:0000259" key="4">
    <source>
        <dbReference type="PROSITE" id="PS50893"/>
    </source>
</evidence>
<accession>A0A7C1JYH6</accession>
<dbReference type="SMART" id="SM00382">
    <property type="entry name" value="AAA"/>
    <property type="match status" value="1"/>
</dbReference>
<name>A0A7C1JYH6_9CHLR</name>
<dbReference type="CDD" id="cd03255">
    <property type="entry name" value="ABC_MJ0796_LolCDE_FtsE"/>
    <property type="match status" value="1"/>
</dbReference>
<protein>
    <submittedName>
        <fullName evidence="5">ABC transporter ATP-binding protein</fullName>
    </submittedName>
</protein>
<feature type="domain" description="ABC transporter" evidence="4">
    <location>
        <begin position="3"/>
        <end position="240"/>
    </location>
</feature>
<dbReference type="SUPFAM" id="SSF52540">
    <property type="entry name" value="P-loop containing nucleoside triphosphate hydrolases"/>
    <property type="match status" value="1"/>
</dbReference>
<dbReference type="InterPro" id="IPR027417">
    <property type="entry name" value="P-loop_NTPase"/>
</dbReference>
<comment type="caution">
    <text evidence="5">The sequence shown here is derived from an EMBL/GenBank/DDBJ whole genome shotgun (WGS) entry which is preliminary data.</text>
</comment>
<dbReference type="InterPro" id="IPR017911">
    <property type="entry name" value="MacB-like_ATP-bd"/>
</dbReference>
<evidence type="ECO:0000256" key="3">
    <source>
        <dbReference type="ARBA" id="ARBA00022840"/>
    </source>
</evidence>
<dbReference type="GO" id="GO:0016887">
    <property type="term" value="F:ATP hydrolysis activity"/>
    <property type="evidence" value="ECO:0007669"/>
    <property type="project" value="InterPro"/>
</dbReference>